<dbReference type="RefSeq" id="WP_147530456.1">
    <property type="nucleotide sequence ID" value="NZ_SAYI01000013.1"/>
</dbReference>
<dbReference type="InterPro" id="IPR011990">
    <property type="entry name" value="TPR-like_helical_dom_sf"/>
</dbReference>
<dbReference type="SUPFAM" id="SSF48452">
    <property type="entry name" value="TPR-like"/>
    <property type="match status" value="1"/>
</dbReference>
<dbReference type="SMART" id="SM00028">
    <property type="entry name" value="TPR"/>
    <property type="match status" value="3"/>
</dbReference>
<sequence length="810" mass="92767">MKKIIIVFIVFFNFLFSQNSDLKNLNTNSINLDREFLNAEKLFFQKKYNLSREAFLLYLKKRPLSTNDMLYYYIGACYFQDKQYQNAIEYYKLAFDINDSYSYCNNIANSYYQLKNYNEALIWYNRSAERLYSLYLSNIDEEILDGFTIWQNVVTNTVFIGDFNLSEDLIENYNSSNNINNDNLEEITEENFNENLEENSEENLNEDLSKNLIQTKDKKNIYNSFTKLPLFTNIIITNTFTNEYFFTNKTVIFEDNTNFNLEIIGNLTNIITTTDLIIDGTNIVFTNAIAFFDSYNTSALYYSAYLNMGHTFLALGDLTNAAISYEIFLKNVGDDYYQKDSLDKVISLIRTNDNSIKFIPFTNNYRISENNDGSSTTENISPNFDYIRETIFENNIRIVYEKGKFEKIKMYSNDYTISDTLYPYGKREIEIIFENGDKKTESYFADNSKSINYKTSKGDIYEYILYPDGSFINRKTENDNIITEIKKTDGSLIVKTENIEDGSYKIVANYIDGSIGTTTVDKDGISNLKIVYPDGRVEERNSKSSGEGNLSYNVKADDGSVITKTYNDDGSFTVITKKVDGTIITDTIAEETISEIKMPNGTLIRRIIWRDGSKETTTLNKDSSSITEAVAADSSSVTTTVKADGSTITVTKDILGNTETINIYADGGTSTVQNYIDGRTIINEKRADGTTIDIENDGKNKILKAVDFEGYTLEMKQYRNEDAEITLFNSLGDRVDLETAKIVIRRMDLSIRAEDIKNLISDKDLKNTKEDSENPTNEISENDNSFDNEDSLEDYTEEDSDTIDNNSTLE</sequence>
<keyword evidence="1" id="KW-0802">TPR repeat</keyword>
<dbReference type="PROSITE" id="PS50005">
    <property type="entry name" value="TPR"/>
    <property type="match status" value="1"/>
</dbReference>
<dbReference type="Pfam" id="PF13181">
    <property type="entry name" value="TPR_8"/>
    <property type="match status" value="2"/>
</dbReference>
<dbReference type="EMBL" id="SAYI01000013">
    <property type="protein sequence ID" value="TXJ57045.1"/>
    <property type="molecule type" value="Genomic_DNA"/>
</dbReference>
<gene>
    <name evidence="3" type="ORF">EPJ76_02885</name>
</gene>
<evidence type="ECO:0000256" key="1">
    <source>
        <dbReference type="PROSITE-ProRule" id="PRU00339"/>
    </source>
</evidence>
<evidence type="ECO:0000313" key="4">
    <source>
        <dbReference type="Proteomes" id="UP000322327"/>
    </source>
</evidence>
<proteinExistence type="predicted"/>
<dbReference type="AlphaFoldDB" id="A0A5C8G590"/>
<accession>A0A5C8G590</accession>
<protein>
    <submittedName>
        <fullName evidence="3">Tetratricopeptide repeat protein</fullName>
    </submittedName>
</protein>
<feature type="region of interest" description="Disordered" evidence="2">
    <location>
        <begin position="766"/>
        <end position="810"/>
    </location>
</feature>
<dbReference type="Proteomes" id="UP000322327">
    <property type="component" value="Unassembled WGS sequence"/>
</dbReference>
<reference evidence="3 4" key="1">
    <citation type="journal article" date="1992" name="Lakartidningen">
        <title>[Penicillin V and not amoxicillin is the first choice preparation in acute otitis].</title>
        <authorList>
            <person name="Kamme C."/>
            <person name="Lundgren K."/>
            <person name="Prellner K."/>
        </authorList>
    </citation>
    <scope>NUCLEOTIDE SEQUENCE [LARGE SCALE GENOMIC DNA]</scope>
    <source>
        <strain evidence="3 4">PC3053II</strain>
    </source>
</reference>
<name>A0A5C8G590_9SPIR</name>
<feature type="repeat" description="TPR" evidence="1">
    <location>
        <begin position="68"/>
        <end position="101"/>
    </location>
</feature>
<dbReference type="InterPro" id="IPR019734">
    <property type="entry name" value="TPR_rpt"/>
</dbReference>
<feature type="compositionally biased region" description="Acidic residues" evidence="2">
    <location>
        <begin position="780"/>
        <end position="802"/>
    </location>
</feature>
<organism evidence="3 4">
    <name type="scientific">Brachyspira aalborgi</name>
    <dbReference type="NCBI Taxonomy" id="29522"/>
    <lineage>
        <taxon>Bacteria</taxon>
        <taxon>Pseudomonadati</taxon>
        <taxon>Spirochaetota</taxon>
        <taxon>Spirochaetia</taxon>
        <taxon>Brachyspirales</taxon>
        <taxon>Brachyspiraceae</taxon>
        <taxon>Brachyspira</taxon>
    </lineage>
</organism>
<comment type="caution">
    <text evidence="3">The sequence shown here is derived from an EMBL/GenBank/DDBJ whole genome shotgun (WGS) entry which is preliminary data.</text>
</comment>
<evidence type="ECO:0000313" key="3">
    <source>
        <dbReference type="EMBL" id="TXJ57045.1"/>
    </source>
</evidence>
<dbReference type="Gene3D" id="3.90.930.1">
    <property type="match status" value="1"/>
</dbReference>
<evidence type="ECO:0000256" key="2">
    <source>
        <dbReference type="SAM" id="MobiDB-lite"/>
    </source>
</evidence>
<dbReference type="Gene3D" id="1.25.40.10">
    <property type="entry name" value="Tetratricopeptide repeat domain"/>
    <property type="match status" value="1"/>
</dbReference>